<keyword evidence="5" id="KW-0804">Transcription</keyword>
<dbReference type="GO" id="GO:0006351">
    <property type="term" value="P:DNA-templated transcription"/>
    <property type="evidence" value="ECO:0007669"/>
    <property type="project" value="InterPro"/>
</dbReference>
<evidence type="ECO:0000256" key="3">
    <source>
        <dbReference type="ARBA" id="ARBA00023015"/>
    </source>
</evidence>
<dbReference type="InterPro" id="IPR050613">
    <property type="entry name" value="Sec_Metabolite_Reg"/>
</dbReference>
<dbReference type="CDD" id="cd00067">
    <property type="entry name" value="GAL4"/>
    <property type="match status" value="1"/>
</dbReference>
<dbReference type="SMART" id="SM00906">
    <property type="entry name" value="Fungal_trans"/>
    <property type="match status" value="1"/>
</dbReference>
<dbReference type="InterPro" id="IPR036864">
    <property type="entry name" value="Zn2-C6_fun-type_DNA-bd_sf"/>
</dbReference>
<keyword evidence="3" id="KW-0805">Transcription regulation</keyword>
<dbReference type="EMBL" id="MLQL01000002">
    <property type="protein sequence ID" value="OQE30945.1"/>
    <property type="molecule type" value="Genomic_DNA"/>
</dbReference>
<reference evidence="10" key="1">
    <citation type="journal article" date="2017" name="Nat. Microbiol.">
        <title>Global analysis of biosynthetic gene clusters reveals vast potential of secondary metabolite production in Penicillium species.</title>
        <authorList>
            <person name="Nielsen J.C."/>
            <person name="Grijseels S."/>
            <person name="Prigent S."/>
            <person name="Ji B."/>
            <person name="Dainat J."/>
            <person name="Nielsen K.F."/>
            <person name="Frisvad J.C."/>
            <person name="Workman M."/>
            <person name="Nielsen J."/>
        </authorList>
    </citation>
    <scope>NUCLEOTIDE SEQUENCE [LARGE SCALE GENOMIC DNA]</scope>
    <source>
        <strain evidence="10">IBT 14082</strain>
    </source>
</reference>
<dbReference type="GO" id="GO:0008270">
    <property type="term" value="F:zinc ion binding"/>
    <property type="evidence" value="ECO:0007669"/>
    <property type="project" value="InterPro"/>
</dbReference>
<sequence length="709" mass="79489">MLSGKIEITPTIPSSPLRSGILLHHIPMASRLAACEACRKAKVACDHKRPACTRCASNDRAGICIYRTTPFKRRRVSSSTPVQSPSRLPPAQPSFTARSNPYPNPGFLGSSSHVAIFNEISPQDYHASDTYHASEDMTMLMQSQSTGENILLIQGADVLRQLLNTFPLAAMKDFVTFWLATGANLALAEPFTEKCTENMTRLFTSFSQEDNWHLAYAQRLTQNSREPLQFSSTSDMEGFSAQFLDQKFRWESLGIFLSAVTRAAIDISFFPPLFKTEKDQFMLRKLSTKLSDLALDIALSLDCLNDLQLVLQYENCIVHTHVDGDQSKNSPLFSSENSQLIENQGYHSWSRLGDVVSSMFALGYHENVDKTKPPIPTFLAELRKTAWATTYSADKNIAIFLGRPPRMSKRFCHFQVPLSPTSSDQVSNTSHVEDEVVRWKTDTPICYRSGIRWATLCSALKEDILELLRSKQRDNFSQKASIIRQKAETQWAHLPPHFHLSGTLKECSGDAFERDLLASIRLDQLHVLFLLQLSFLDTLTEPDPSILDISDQMLSLVVDAILLRDQLVNSGTGLVWKIAHFGLPAAGIILLSMLKQHRTLTEARSSWSKTILNLGIFVAQVQVGSIVRRGDPNYALVSKATQTIERFLDSIHREGIQSPTQVPPHLGENGDWASFFSQDLCDFETDFWENLAYHPSLLASDPTLPAIYI</sequence>
<gene>
    <name evidence="9" type="ORF">PENFLA_c002G06421</name>
</gene>
<feature type="domain" description="Zn(2)-C6 fungal-type" evidence="8">
    <location>
        <begin position="34"/>
        <end position="66"/>
    </location>
</feature>
<feature type="region of interest" description="Disordered" evidence="7">
    <location>
        <begin position="75"/>
        <end position="100"/>
    </location>
</feature>
<keyword evidence="10" id="KW-1185">Reference proteome</keyword>
<dbReference type="GO" id="GO:0003677">
    <property type="term" value="F:DNA binding"/>
    <property type="evidence" value="ECO:0007669"/>
    <property type="project" value="UniProtKB-KW"/>
</dbReference>
<dbReference type="AlphaFoldDB" id="A0A1V6TX86"/>
<dbReference type="GO" id="GO:0005634">
    <property type="term" value="C:nucleus"/>
    <property type="evidence" value="ECO:0007669"/>
    <property type="project" value="UniProtKB-SubCell"/>
</dbReference>
<dbReference type="InterPro" id="IPR001138">
    <property type="entry name" value="Zn2Cys6_DnaBD"/>
</dbReference>
<dbReference type="SUPFAM" id="SSF57701">
    <property type="entry name" value="Zn2/Cys6 DNA-binding domain"/>
    <property type="match status" value="1"/>
</dbReference>
<dbReference type="InterPro" id="IPR007219">
    <property type="entry name" value="XnlR_reg_dom"/>
</dbReference>
<organism evidence="9 10">
    <name type="scientific">Penicillium flavigenum</name>
    <dbReference type="NCBI Taxonomy" id="254877"/>
    <lineage>
        <taxon>Eukaryota</taxon>
        <taxon>Fungi</taxon>
        <taxon>Dikarya</taxon>
        <taxon>Ascomycota</taxon>
        <taxon>Pezizomycotina</taxon>
        <taxon>Eurotiomycetes</taxon>
        <taxon>Eurotiomycetidae</taxon>
        <taxon>Eurotiales</taxon>
        <taxon>Aspergillaceae</taxon>
        <taxon>Penicillium</taxon>
    </lineage>
</organism>
<dbReference type="PROSITE" id="PS50048">
    <property type="entry name" value="ZN2_CY6_FUNGAL_2"/>
    <property type="match status" value="1"/>
</dbReference>
<evidence type="ECO:0000313" key="10">
    <source>
        <dbReference type="Proteomes" id="UP000191342"/>
    </source>
</evidence>
<evidence type="ECO:0000256" key="6">
    <source>
        <dbReference type="ARBA" id="ARBA00023242"/>
    </source>
</evidence>
<protein>
    <recommendedName>
        <fullName evidence="8">Zn(2)-C6 fungal-type domain-containing protein</fullName>
    </recommendedName>
</protein>
<feature type="compositionally biased region" description="Polar residues" evidence="7">
    <location>
        <begin position="77"/>
        <end position="86"/>
    </location>
</feature>
<dbReference type="STRING" id="254877.A0A1V6TX86"/>
<dbReference type="GO" id="GO:0000981">
    <property type="term" value="F:DNA-binding transcription factor activity, RNA polymerase II-specific"/>
    <property type="evidence" value="ECO:0007669"/>
    <property type="project" value="InterPro"/>
</dbReference>
<dbReference type="Proteomes" id="UP000191342">
    <property type="component" value="Unassembled WGS sequence"/>
</dbReference>
<evidence type="ECO:0000313" key="9">
    <source>
        <dbReference type="EMBL" id="OQE30945.1"/>
    </source>
</evidence>
<dbReference type="PANTHER" id="PTHR31001">
    <property type="entry name" value="UNCHARACTERIZED TRANSCRIPTIONAL REGULATORY PROTEIN"/>
    <property type="match status" value="1"/>
</dbReference>
<accession>A0A1V6TX86</accession>
<dbReference type="CDD" id="cd12148">
    <property type="entry name" value="fungal_TF_MHR"/>
    <property type="match status" value="1"/>
</dbReference>
<evidence type="ECO:0000256" key="7">
    <source>
        <dbReference type="SAM" id="MobiDB-lite"/>
    </source>
</evidence>
<evidence type="ECO:0000259" key="8">
    <source>
        <dbReference type="PROSITE" id="PS50048"/>
    </source>
</evidence>
<evidence type="ECO:0000256" key="2">
    <source>
        <dbReference type="ARBA" id="ARBA00022723"/>
    </source>
</evidence>
<dbReference type="Pfam" id="PF00172">
    <property type="entry name" value="Zn_clus"/>
    <property type="match status" value="1"/>
</dbReference>
<proteinExistence type="predicted"/>
<keyword evidence="2" id="KW-0479">Metal-binding</keyword>
<keyword evidence="4" id="KW-0238">DNA-binding</keyword>
<evidence type="ECO:0000256" key="4">
    <source>
        <dbReference type="ARBA" id="ARBA00023125"/>
    </source>
</evidence>
<evidence type="ECO:0000256" key="5">
    <source>
        <dbReference type="ARBA" id="ARBA00023163"/>
    </source>
</evidence>
<evidence type="ECO:0000256" key="1">
    <source>
        <dbReference type="ARBA" id="ARBA00004123"/>
    </source>
</evidence>
<comment type="subcellular location">
    <subcellularLocation>
        <location evidence="1">Nucleus</location>
    </subcellularLocation>
</comment>
<name>A0A1V6TX86_9EURO</name>
<keyword evidence="6" id="KW-0539">Nucleus</keyword>
<dbReference type="SMART" id="SM00066">
    <property type="entry name" value="GAL4"/>
    <property type="match status" value="1"/>
</dbReference>
<dbReference type="Gene3D" id="4.10.240.10">
    <property type="entry name" value="Zn(2)-C6 fungal-type DNA-binding domain"/>
    <property type="match status" value="1"/>
</dbReference>
<dbReference type="PROSITE" id="PS00463">
    <property type="entry name" value="ZN2_CY6_FUNGAL_1"/>
    <property type="match status" value="1"/>
</dbReference>
<dbReference type="OrthoDB" id="4898680at2759"/>
<dbReference type="PANTHER" id="PTHR31001:SF40">
    <property type="entry name" value="ZN(II)2CYS6 TRANSCRIPTION FACTOR (EUROFUNG)"/>
    <property type="match status" value="1"/>
</dbReference>
<comment type="caution">
    <text evidence="9">The sequence shown here is derived from an EMBL/GenBank/DDBJ whole genome shotgun (WGS) entry which is preliminary data.</text>
</comment>